<dbReference type="NCBIfam" id="TIGR02246">
    <property type="entry name" value="SgcJ/EcaC family oxidoreductase"/>
    <property type="match status" value="1"/>
</dbReference>
<dbReference type="AlphaFoldDB" id="A0A9Q6WP28"/>
<reference evidence="3 4" key="1">
    <citation type="journal article" date="2014" name="Genome Announc.">
        <title>Draft Genome Sequence of the Haloacid-Degrading Burkholderia caribensis Strain MBA4.</title>
        <authorList>
            <person name="Pan Y."/>
            <person name="Kong K.F."/>
            <person name="Tsang J.S."/>
        </authorList>
    </citation>
    <scope>NUCLEOTIDE SEQUENCE [LARGE SCALE GENOMIC DNA]</scope>
    <source>
        <strain evidence="3 4">852011</strain>
    </source>
</reference>
<evidence type="ECO:0000259" key="2">
    <source>
        <dbReference type="Pfam" id="PF14534"/>
    </source>
</evidence>
<protein>
    <submittedName>
        <fullName evidence="3">DUF4440 domain-containing protein</fullName>
    </submittedName>
</protein>
<dbReference type="Gene3D" id="3.10.450.50">
    <property type="match status" value="1"/>
</dbReference>
<evidence type="ECO:0000313" key="4">
    <source>
        <dbReference type="Proteomes" id="UP000509548"/>
    </source>
</evidence>
<dbReference type="SUPFAM" id="SSF54427">
    <property type="entry name" value="NTF2-like"/>
    <property type="match status" value="1"/>
</dbReference>
<evidence type="ECO:0000256" key="1">
    <source>
        <dbReference type="SAM" id="SignalP"/>
    </source>
</evidence>
<dbReference type="InterPro" id="IPR032710">
    <property type="entry name" value="NTF2-like_dom_sf"/>
</dbReference>
<name>A0A9Q6WP28_9BURK</name>
<keyword evidence="1" id="KW-0732">Signal</keyword>
<feature type="domain" description="DUF4440" evidence="2">
    <location>
        <begin position="44"/>
        <end position="157"/>
    </location>
</feature>
<accession>A0A9Q6WP28</accession>
<dbReference type="InterPro" id="IPR027843">
    <property type="entry name" value="DUF4440"/>
</dbReference>
<sequence length="170" mass="18465">MNASRERTVAVRLSRLLVPVLFAAGVALQDAASAAPSGDTERAIARQLHRYEQALNASDADAIMSLYDDAPVVMVPNAPTIVGREALRNSITHALSAMKLNVRFSIDEIKPMSPDWAFARTHSTGRVDMLTGKHATQPEANQELFILHRGADGVWRIARYGFSSTNLPAA</sequence>
<organism evidence="3 4">
    <name type="scientific">Paraburkholderia caribensis</name>
    <dbReference type="NCBI Taxonomy" id="75105"/>
    <lineage>
        <taxon>Bacteria</taxon>
        <taxon>Pseudomonadati</taxon>
        <taxon>Pseudomonadota</taxon>
        <taxon>Betaproteobacteria</taxon>
        <taxon>Burkholderiales</taxon>
        <taxon>Burkholderiaceae</taxon>
        <taxon>Paraburkholderia</taxon>
    </lineage>
</organism>
<feature type="signal peptide" evidence="1">
    <location>
        <begin position="1"/>
        <end position="23"/>
    </location>
</feature>
<dbReference type="CDD" id="cd00531">
    <property type="entry name" value="NTF2_like"/>
    <property type="match status" value="1"/>
</dbReference>
<proteinExistence type="predicted"/>
<evidence type="ECO:0000313" key="3">
    <source>
        <dbReference type="EMBL" id="QLB65747.1"/>
    </source>
</evidence>
<dbReference type="EMBL" id="CP015959">
    <property type="protein sequence ID" value="QLB65747.1"/>
    <property type="molecule type" value="Genomic_DNA"/>
</dbReference>
<dbReference type="InterPro" id="IPR011944">
    <property type="entry name" value="Steroid_delta5-4_isomerase"/>
</dbReference>
<dbReference type="Pfam" id="PF14534">
    <property type="entry name" value="DUF4440"/>
    <property type="match status" value="1"/>
</dbReference>
<feature type="chain" id="PRO_5040286884" evidence="1">
    <location>
        <begin position="24"/>
        <end position="170"/>
    </location>
</feature>
<gene>
    <name evidence="3" type="ORF">A9O66_25740</name>
</gene>
<dbReference type="Proteomes" id="UP000509548">
    <property type="component" value="Chromosome 2"/>
</dbReference>